<evidence type="ECO:0000259" key="4">
    <source>
        <dbReference type="PROSITE" id="PS50956"/>
    </source>
</evidence>
<dbReference type="InterPro" id="IPR036390">
    <property type="entry name" value="WH_DNA-bd_sf"/>
</dbReference>
<dbReference type="RefSeq" id="WP_015439734.1">
    <property type="nucleotide sequence ID" value="NC_020520.1"/>
</dbReference>
<dbReference type="SUPFAM" id="SSF46785">
    <property type="entry name" value="Winged helix' DNA-binding domain"/>
    <property type="match status" value="1"/>
</dbReference>
<organism evidence="5 6">
    <name type="scientific">Ilumatobacter coccineus (strain NBRC 103263 / KCTC 29153 / YM16-304)</name>
    <dbReference type="NCBI Taxonomy" id="1313172"/>
    <lineage>
        <taxon>Bacteria</taxon>
        <taxon>Bacillati</taxon>
        <taxon>Actinomycetota</taxon>
        <taxon>Acidimicrobiia</taxon>
        <taxon>Acidimicrobiales</taxon>
        <taxon>Ilumatobacteraceae</taxon>
        <taxon>Ilumatobacter</taxon>
    </lineage>
</organism>
<feature type="domain" description="HTH asnC-type" evidence="4">
    <location>
        <begin position="4"/>
        <end position="78"/>
    </location>
</feature>
<dbReference type="GO" id="GO:0043200">
    <property type="term" value="P:response to amino acid"/>
    <property type="evidence" value="ECO:0007669"/>
    <property type="project" value="TreeGrafter"/>
</dbReference>
<dbReference type="AlphaFoldDB" id="A0A6C7E8X3"/>
<dbReference type="SUPFAM" id="SSF54909">
    <property type="entry name" value="Dimeric alpha+beta barrel"/>
    <property type="match status" value="1"/>
</dbReference>
<keyword evidence="1" id="KW-0805">Transcription regulation</keyword>
<dbReference type="InterPro" id="IPR019887">
    <property type="entry name" value="Tscrpt_reg_AsnC/Lrp_C"/>
</dbReference>
<dbReference type="SMART" id="SM00344">
    <property type="entry name" value="HTH_ASNC"/>
    <property type="match status" value="1"/>
</dbReference>
<dbReference type="EMBL" id="AP012057">
    <property type="protein sequence ID" value="BAN00486.1"/>
    <property type="molecule type" value="Genomic_DNA"/>
</dbReference>
<name>A0A6C7E8X3_ILUCY</name>
<dbReference type="PANTHER" id="PTHR30154:SF53">
    <property type="entry name" value="HTH-TYPE TRANSCRIPTIONAL REGULATOR LRPC"/>
    <property type="match status" value="1"/>
</dbReference>
<dbReference type="Gene3D" id="3.30.70.920">
    <property type="match status" value="1"/>
</dbReference>
<dbReference type="OrthoDB" id="9809462at2"/>
<evidence type="ECO:0000256" key="2">
    <source>
        <dbReference type="ARBA" id="ARBA00023125"/>
    </source>
</evidence>
<reference evidence="5 6" key="1">
    <citation type="journal article" date="2013" name="Int. J. Syst. Evol. Microbiol.">
        <title>Ilumatobacter nonamiense sp. nov. and Ilumatobacter coccineum sp. nov., isolated from seashore sand.</title>
        <authorList>
            <person name="Matsumoto A."/>
            <person name="Kasai H."/>
            <person name="Matsuo Y."/>
            <person name="Shizuri Y."/>
            <person name="Ichikawa N."/>
            <person name="Fujita N."/>
            <person name="Omura S."/>
            <person name="Takahashi Y."/>
        </authorList>
    </citation>
    <scope>NUCLEOTIDE SEQUENCE [LARGE SCALE GENOMIC DNA]</scope>
    <source>
        <strain evidence="6">NBRC 103263 / KCTC 29153 / YM16-304</strain>
    </source>
</reference>
<dbReference type="Pfam" id="PF13404">
    <property type="entry name" value="HTH_AsnC-type"/>
    <property type="match status" value="1"/>
</dbReference>
<dbReference type="InterPro" id="IPR011991">
    <property type="entry name" value="ArsR-like_HTH"/>
</dbReference>
<dbReference type="GO" id="GO:0005829">
    <property type="term" value="C:cytosol"/>
    <property type="evidence" value="ECO:0007669"/>
    <property type="project" value="TreeGrafter"/>
</dbReference>
<dbReference type="Proteomes" id="UP000011863">
    <property type="component" value="Chromosome"/>
</dbReference>
<gene>
    <name evidence="5" type="ORF">YM304_01720</name>
</gene>
<accession>A0A6C7E8X3</accession>
<dbReference type="PANTHER" id="PTHR30154">
    <property type="entry name" value="LEUCINE-RESPONSIVE REGULATORY PROTEIN"/>
    <property type="match status" value="1"/>
</dbReference>
<keyword evidence="6" id="KW-1185">Reference proteome</keyword>
<dbReference type="PRINTS" id="PR00033">
    <property type="entry name" value="HTHASNC"/>
</dbReference>
<proteinExistence type="predicted"/>
<protein>
    <submittedName>
        <fullName evidence="5">Putative AsnC family transcriptional regulator</fullName>
    </submittedName>
</protein>
<dbReference type="InterPro" id="IPR011008">
    <property type="entry name" value="Dimeric_a/b-barrel"/>
</dbReference>
<dbReference type="InterPro" id="IPR019888">
    <property type="entry name" value="Tscrpt_reg_AsnC-like"/>
</dbReference>
<keyword evidence="2" id="KW-0238">DNA-binding</keyword>
<sequence length="143" mass="15941">MTELDETDRRLIALLRADGRAPVTTLARQLGVTRATVNSRLERLIDSGLVLGFTVRVREDHGDDDVRAVSLIEVNGRNTTDVIKQLRGMPELQSLHTTNGGWDLVAEIRCGSLREFDDVLRQIRTCDGVINSETSLLLNSVMR</sequence>
<keyword evidence="3" id="KW-0804">Transcription</keyword>
<dbReference type="KEGG" id="aym:YM304_01720"/>
<evidence type="ECO:0000256" key="3">
    <source>
        <dbReference type="ARBA" id="ARBA00023163"/>
    </source>
</evidence>
<evidence type="ECO:0000313" key="6">
    <source>
        <dbReference type="Proteomes" id="UP000011863"/>
    </source>
</evidence>
<dbReference type="Gene3D" id="1.10.10.10">
    <property type="entry name" value="Winged helix-like DNA-binding domain superfamily/Winged helix DNA-binding domain"/>
    <property type="match status" value="1"/>
</dbReference>
<dbReference type="InterPro" id="IPR000485">
    <property type="entry name" value="AsnC-type_HTH_dom"/>
</dbReference>
<dbReference type="PROSITE" id="PS50956">
    <property type="entry name" value="HTH_ASNC_2"/>
    <property type="match status" value="1"/>
</dbReference>
<dbReference type="CDD" id="cd00090">
    <property type="entry name" value="HTH_ARSR"/>
    <property type="match status" value="1"/>
</dbReference>
<evidence type="ECO:0000313" key="5">
    <source>
        <dbReference type="EMBL" id="BAN00486.1"/>
    </source>
</evidence>
<evidence type="ECO:0000256" key="1">
    <source>
        <dbReference type="ARBA" id="ARBA00023015"/>
    </source>
</evidence>
<dbReference type="InterPro" id="IPR036388">
    <property type="entry name" value="WH-like_DNA-bd_sf"/>
</dbReference>
<dbReference type="GO" id="GO:0043565">
    <property type="term" value="F:sequence-specific DNA binding"/>
    <property type="evidence" value="ECO:0007669"/>
    <property type="project" value="InterPro"/>
</dbReference>
<dbReference type="Pfam" id="PF01037">
    <property type="entry name" value="AsnC_trans_reg"/>
    <property type="match status" value="1"/>
</dbReference>